<feature type="compositionally biased region" description="Polar residues" evidence="1">
    <location>
        <begin position="55"/>
        <end position="76"/>
    </location>
</feature>
<dbReference type="EMBL" id="MLKD01000021">
    <property type="protein sequence ID" value="OQE17357.1"/>
    <property type="molecule type" value="Genomic_DNA"/>
</dbReference>
<sequence>MDKSLSKQPLSPWETHDRNASSPYYVPSQRPAAREVTYREQSSGVDLQLDVFPTWNNASGTGPLNASPMTANTYGSLSGEDIGWTSSLNPDDIDTQTANTENKEVKHVINADGMAAHTQEASVAKPAYGDT</sequence>
<dbReference type="AlphaFoldDB" id="A0A1V6STL4"/>
<evidence type="ECO:0000256" key="1">
    <source>
        <dbReference type="SAM" id="MobiDB-lite"/>
    </source>
</evidence>
<proteinExistence type="predicted"/>
<name>A0A1V6STL4_9EURO</name>
<keyword evidence="3" id="KW-1185">Reference proteome</keyword>
<evidence type="ECO:0000313" key="2">
    <source>
        <dbReference type="EMBL" id="OQE17357.1"/>
    </source>
</evidence>
<gene>
    <name evidence="2" type="ORF">PENSTE_c021G01280</name>
</gene>
<evidence type="ECO:0000313" key="3">
    <source>
        <dbReference type="Proteomes" id="UP000191285"/>
    </source>
</evidence>
<feature type="region of interest" description="Disordered" evidence="1">
    <location>
        <begin position="55"/>
        <end position="77"/>
    </location>
</feature>
<reference evidence="3" key="1">
    <citation type="journal article" date="2017" name="Nat. Microbiol.">
        <title>Global analysis of biosynthetic gene clusters reveals vast potential of secondary metabolite production in Penicillium species.</title>
        <authorList>
            <person name="Nielsen J.C."/>
            <person name="Grijseels S."/>
            <person name="Prigent S."/>
            <person name="Ji B."/>
            <person name="Dainat J."/>
            <person name="Nielsen K.F."/>
            <person name="Frisvad J.C."/>
            <person name="Workman M."/>
            <person name="Nielsen J."/>
        </authorList>
    </citation>
    <scope>NUCLEOTIDE SEQUENCE [LARGE SCALE GENOMIC DNA]</scope>
    <source>
        <strain evidence="3">IBT 24891</strain>
    </source>
</reference>
<accession>A0A1V6STL4</accession>
<protein>
    <submittedName>
        <fullName evidence="2">Uncharacterized protein</fullName>
    </submittedName>
</protein>
<dbReference type="Proteomes" id="UP000191285">
    <property type="component" value="Unassembled WGS sequence"/>
</dbReference>
<feature type="region of interest" description="Disordered" evidence="1">
    <location>
        <begin position="1"/>
        <end position="41"/>
    </location>
</feature>
<organism evidence="2 3">
    <name type="scientific">Penicillium steckii</name>
    <dbReference type="NCBI Taxonomy" id="303698"/>
    <lineage>
        <taxon>Eukaryota</taxon>
        <taxon>Fungi</taxon>
        <taxon>Dikarya</taxon>
        <taxon>Ascomycota</taxon>
        <taxon>Pezizomycotina</taxon>
        <taxon>Eurotiomycetes</taxon>
        <taxon>Eurotiomycetidae</taxon>
        <taxon>Eurotiales</taxon>
        <taxon>Aspergillaceae</taxon>
        <taxon>Penicillium</taxon>
    </lineage>
</organism>
<comment type="caution">
    <text evidence="2">The sequence shown here is derived from an EMBL/GenBank/DDBJ whole genome shotgun (WGS) entry which is preliminary data.</text>
</comment>